<dbReference type="InterPro" id="IPR036388">
    <property type="entry name" value="WH-like_DNA-bd_sf"/>
</dbReference>
<dbReference type="Pfam" id="PF21205">
    <property type="entry name" value="Rep3_C"/>
    <property type="match status" value="1"/>
</dbReference>
<organism evidence="1 2">
    <name type="scientific">Acinetobacter terrae</name>
    <dbReference type="NCBI Taxonomy" id="2731247"/>
    <lineage>
        <taxon>Bacteria</taxon>
        <taxon>Pseudomonadati</taxon>
        <taxon>Pseudomonadota</taxon>
        <taxon>Gammaproteobacteria</taxon>
        <taxon>Moraxellales</taxon>
        <taxon>Moraxellaceae</taxon>
        <taxon>Acinetobacter</taxon>
        <taxon>Acinetobacter Taxon 24</taxon>
    </lineage>
</organism>
<dbReference type="AlphaFoldDB" id="A0A7Y2WAF5"/>
<reference evidence="1 2" key="1">
    <citation type="submission" date="2020-04" db="EMBL/GenBank/DDBJ databases">
        <title>Acinetobacter Taxon 24.</title>
        <authorList>
            <person name="Nemec A."/>
            <person name="Radolfova-Krizova L."/>
            <person name="Higgins P.G."/>
            <person name="Spanelova P."/>
        </authorList>
    </citation>
    <scope>NUCLEOTIDE SEQUENCE [LARGE SCALE GENOMIC DNA]</scope>
    <source>
        <strain evidence="1 2">ANC 5380</strain>
    </source>
</reference>
<dbReference type="EMBL" id="JABERL010000018">
    <property type="protein sequence ID" value="NNH77391.1"/>
    <property type="molecule type" value="Genomic_DNA"/>
</dbReference>
<name>A0A7Y2WAF5_9GAMM</name>
<proteinExistence type="predicted"/>
<sequence>MVQNVFKPKVLKHDDPITTLNVMPVSSYSLDINLEKLMYCAIAVIHKYEQDKAIEASSDNEIQISDQAFYKLLYGDENSDLSTKELIKQKHNNLQKVRRIMQRAYSNFDASPIMEVYQKDNDTPSKVPMILKLHYNSSTKVLTMQLAKEFYNYFYNMGNKSFSYHTLRQIMSLDSYVSLRLYRIFNSVKWRADKIILTYDEIRKILKKEGKYGKHSHMKMIIDEAVKEINSNTNFNIDHTYLKQGSSSYNSIEFIIQNKATNVISRKFKNSLELLRDSYLKNDIPWSDDLSHFKNPNRYKYFEAPKKLSIKQVKFLLTSDAFLNDYSFAYSGLGSSVTKELAQSILKPLLQNELALLNSHKKIDYDYYIALSYEKKESDIDDQEVE</sequence>
<accession>A0A7Y2WAF5</accession>
<evidence type="ECO:0000313" key="1">
    <source>
        <dbReference type="EMBL" id="NNH77391.1"/>
    </source>
</evidence>
<dbReference type="InterPro" id="IPR036390">
    <property type="entry name" value="WH_DNA-bd_sf"/>
</dbReference>
<gene>
    <name evidence="1" type="ORF">HLH17_06850</name>
</gene>
<dbReference type="RefSeq" id="WP_171540235.1">
    <property type="nucleotide sequence ID" value="NZ_JABERL010000018.1"/>
</dbReference>
<protein>
    <submittedName>
        <fullName evidence="1">Replication initiation protein</fullName>
    </submittedName>
</protein>
<comment type="caution">
    <text evidence="1">The sequence shown here is derived from an EMBL/GenBank/DDBJ whole genome shotgun (WGS) entry which is preliminary data.</text>
</comment>
<dbReference type="Proteomes" id="UP000569202">
    <property type="component" value="Unassembled WGS sequence"/>
</dbReference>
<evidence type="ECO:0000313" key="2">
    <source>
        <dbReference type="Proteomes" id="UP000569202"/>
    </source>
</evidence>
<dbReference type="Gene3D" id="1.10.10.10">
    <property type="entry name" value="Winged helix-like DNA-binding domain superfamily/Winged helix DNA-binding domain"/>
    <property type="match status" value="2"/>
</dbReference>
<dbReference type="SUPFAM" id="SSF46785">
    <property type="entry name" value="Winged helix' DNA-binding domain"/>
    <property type="match status" value="1"/>
</dbReference>